<evidence type="ECO:0000256" key="13">
    <source>
        <dbReference type="ARBA" id="ARBA00023211"/>
    </source>
</evidence>
<keyword evidence="6 18" id="KW-0235">DNA replication</keyword>
<dbReference type="EC" id="2.7.7.7" evidence="2 18"/>
<comment type="subunit">
    <text evidence="18">DNA polymerase III contains a core (composed of alpha, epsilon and theta chains) that associates with a tau subunit. This core dimerizes to form the POLIII' complex. PolIII' associates with the gamma complex (composed of gamma, delta, delta', psi and chi chains) and with the beta chain to form the complete DNA polymerase III complex.</text>
</comment>
<feature type="binding site" evidence="16">
    <location>
        <position position="19"/>
    </location>
    <ligand>
        <name>substrate</name>
    </ligand>
</feature>
<reference evidence="20 21" key="1">
    <citation type="submission" date="2018-06" db="EMBL/GenBank/DDBJ databases">
        <authorList>
            <consortium name="Pathogen Informatics"/>
            <person name="Doyle S."/>
        </authorList>
    </citation>
    <scope>NUCLEOTIDE SEQUENCE [LARGE SCALE GENOMIC DNA]</scope>
    <source>
        <strain evidence="20 21">NCTC10801</strain>
    </source>
</reference>
<keyword evidence="5 18" id="KW-0548">Nucleotidyltransferase</keyword>
<gene>
    <name evidence="18 20" type="primary">dnaQ</name>
    <name evidence="20" type="ORF">NCTC10801_01335</name>
</gene>
<comment type="function">
    <text evidence="18">DNA polymerase III is a complex, multichain enzyme responsible for most of the replicative synthesis in bacteria. The epsilon subunit contain the editing function and is a proofreading 3'-5' exonuclease.</text>
</comment>
<dbReference type="FunFam" id="3.30.420.10:FF:000012">
    <property type="entry name" value="DNA polymerase III subunit epsilon"/>
    <property type="match status" value="1"/>
</dbReference>
<dbReference type="SUPFAM" id="SSF53098">
    <property type="entry name" value="Ribonuclease H-like"/>
    <property type="match status" value="1"/>
</dbReference>
<dbReference type="NCBIfam" id="TIGR01406">
    <property type="entry name" value="dnaQ_proteo"/>
    <property type="match status" value="1"/>
</dbReference>
<evidence type="ECO:0000256" key="14">
    <source>
        <dbReference type="ARBA" id="ARBA00049244"/>
    </source>
</evidence>
<evidence type="ECO:0000256" key="17">
    <source>
        <dbReference type="PIRSR" id="PIRSR606309-3"/>
    </source>
</evidence>
<evidence type="ECO:0000256" key="9">
    <source>
        <dbReference type="ARBA" id="ARBA00022801"/>
    </source>
</evidence>
<evidence type="ECO:0000256" key="16">
    <source>
        <dbReference type="PIRSR" id="PIRSR606309-2"/>
    </source>
</evidence>
<dbReference type="Gene3D" id="3.30.420.10">
    <property type="entry name" value="Ribonuclease H-like superfamily/Ribonuclease H"/>
    <property type="match status" value="1"/>
</dbReference>
<name>A0A380TTT5_9PAST</name>
<dbReference type="Pfam" id="PF00929">
    <property type="entry name" value="RNase_T"/>
    <property type="match status" value="1"/>
</dbReference>
<evidence type="ECO:0000256" key="6">
    <source>
        <dbReference type="ARBA" id="ARBA00022705"/>
    </source>
</evidence>
<dbReference type="CDD" id="cd06131">
    <property type="entry name" value="DNA_pol_III_epsilon_Ecoli_like"/>
    <property type="match status" value="1"/>
</dbReference>
<feature type="binding site" evidence="17">
    <location>
        <position position="19"/>
    </location>
    <ligand>
        <name>a divalent metal cation</name>
        <dbReference type="ChEBI" id="CHEBI:60240"/>
        <label>1</label>
        <note>catalytic</note>
    </ligand>
</feature>
<dbReference type="InterPro" id="IPR006054">
    <property type="entry name" value="DnaQ"/>
</dbReference>
<dbReference type="PANTHER" id="PTHR30231:SF41">
    <property type="entry name" value="DNA POLYMERASE III SUBUNIT EPSILON"/>
    <property type="match status" value="1"/>
</dbReference>
<keyword evidence="4 18" id="KW-0808">Transferase</keyword>
<keyword evidence="8 17" id="KW-0479">Metal-binding</keyword>
<feature type="binding site" evidence="16">
    <location>
        <position position="71"/>
    </location>
    <ligand>
        <name>substrate</name>
    </ligand>
</feature>
<feature type="active site" description="Proton acceptor" evidence="15">
    <location>
        <position position="166"/>
    </location>
</feature>
<keyword evidence="21" id="KW-1185">Reference proteome</keyword>
<evidence type="ECO:0000256" key="1">
    <source>
        <dbReference type="ARBA" id="ARBA00001936"/>
    </source>
</evidence>
<feature type="binding site" evidence="16">
    <location>
        <position position="17"/>
    </location>
    <ligand>
        <name>substrate</name>
    </ligand>
</feature>
<keyword evidence="12 18" id="KW-0239">DNA-directed DNA polymerase</keyword>
<evidence type="ECO:0000313" key="21">
    <source>
        <dbReference type="Proteomes" id="UP000254649"/>
    </source>
</evidence>
<evidence type="ECO:0000256" key="12">
    <source>
        <dbReference type="ARBA" id="ARBA00022932"/>
    </source>
</evidence>
<dbReference type="GO" id="GO:0045004">
    <property type="term" value="P:DNA replication proofreading"/>
    <property type="evidence" value="ECO:0007669"/>
    <property type="project" value="TreeGrafter"/>
</dbReference>
<dbReference type="NCBIfam" id="NF004316">
    <property type="entry name" value="PRK05711.1"/>
    <property type="match status" value="1"/>
</dbReference>
<comment type="catalytic activity">
    <reaction evidence="14 18">
        <text>DNA(n) + a 2'-deoxyribonucleoside 5'-triphosphate = DNA(n+1) + diphosphate</text>
        <dbReference type="Rhea" id="RHEA:22508"/>
        <dbReference type="Rhea" id="RHEA-COMP:17339"/>
        <dbReference type="Rhea" id="RHEA-COMP:17340"/>
        <dbReference type="ChEBI" id="CHEBI:33019"/>
        <dbReference type="ChEBI" id="CHEBI:61560"/>
        <dbReference type="ChEBI" id="CHEBI:173112"/>
        <dbReference type="EC" id="2.7.7.7"/>
    </reaction>
</comment>
<feature type="domain" description="Exonuclease" evidence="19">
    <location>
        <begin position="12"/>
        <end position="188"/>
    </location>
</feature>
<dbReference type="Proteomes" id="UP000254649">
    <property type="component" value="Unassembled WGS sequence"/>
</dbReference>
<dbReference type="OrthoDB" id="9804290at2"/>
<dbReference type="GO" id="GO:0005829">
    <property type="term" value="C:cytosol"/>
    <property type="evidence" value="ECO:0007669"/>
    <property type="project" value="TreeGrafter"/>
</dbReference>
<keyword evidence="7 18" id="KW-0540">Nuclease</keyword>
<dbReference type="InterPro" id="IPR013520">
    <property type="entry name" value="Ribonucl_H"/>
</dbReference>
<feature type="binding site" evidence="17">
    <location>
        <position position="17"/>
    </location>
    <ligand>
        <name>a divalent metal cation</name>
        <dbReference type="ChEBI" id="CHEBI:60240"/>
        <label>1</label>
        <note>catalytic</note>
    </ligand>
</feature>
<dbReference type="InterPro" id="IPR036397">
    <property type="entry name" value="RNaseH_sf"/>
</dbReference>
<sequence length="264" mass="29920">MTTEHTAFQPERQIVLDTETTGMNQFGAHYEGHCIIEIGAVEMINRKYTGRKLHLYIKPDRSVDPEAIQVHGITDEMLADKPDFPAIAQKFIDFIKGAELLIHNAPFDVGFMDYEFRKHNIHVKTTDICLVTDTLQLARRQYPGKRNSLDALCDRLHIDNSKRTLHGALLDAEILGDVYLAMTGGQVSLFDEAENSIPEMKTEKKQTASKSAVKMATDLKVLMPTEDELTAHDAQIKIIQKKSKENCIWVKRLTSQEENSETVH</sequence>
<feature type="binding site" evidence="16">
    <location>
        <position position="66"/>
    </location>
    <ligand>
        <name>substrate</name>
    </ligand>
</feature>
<comment type="cofactor">
    <cofactor evidence="1 18">
        <name>Mn(2+)</name>
        <dbReference type="ChEBI" id="CHEBI:29035"/>
    </cofactor>
</comment>
<evidence type="ECO:0000256" key="15">
    <source>
        <dbReference type="PIRSR" id="PIRSR606309-1"/>
    </source>
</evidence>
<comment type="cofactor">
    <cofactor evidence="17">
        <name>Mg(2+)</name>
        <dbReference type="ChEBI" id="CHEBI:18420"/>
    </cofactor>
    <cofactor evidence="17">
        <name>Mn(2+)</name>
        <dbReference type="ChEBI" id="CHEBI:29035"/>
    </cofactor>
    <text evidence="17">Binds 2 divalent metal cations. Magnesium or manganese.</text>
</comment>
<dbReference type="InterPro" id="IPR006309">
    <property type="entry name" value="DnaQ_proteo"/>
</dbReference>
<dbReference type="PANTHER" id="PTHR30231">
    <property type="entry name" value="DNA POLYMERASE III SUBUNIT EPSILON"/>
    <property type="match status" value="1"/>
</dbReference>
<protein>
    <recommendedName>
        <fullName evidence="3 18">DNA polymerase III subunit epsilon</fullName>
        <ecNumber evidence="2 18">2.7.7.7</ecNumber>
    </recommendedName>
</protein>
<evidence type="ECO:0000259" key="19">
    <source>
        <dbReference type="SMART" id="SM00479"/>
    </source>
</evidence>
<evidence type="ECO:0000256" key="11">
    <source>
        <dbReference type="ARBA" id="ARBA00022842"/>
    </source>
</evidence>
<dbReference type="GO" id="GO:0003677">
    <property type="term" value="F:DNA binding"/>
    <property type="evidence" value="ECO:0007669"/>
    <property type="project" value="InterPro"/>
</dbReference>
<dbReference type="GO" id="GO:0046872">
    <property type="term" value="F:metal ion binding"/>
    <property type="evidence" value="ECO:0007669"/>
    <property type="project" value="UniProtKB-KW"/>
</dbReference>
<keyword evidence="9 18" id="KW-0378">Hydrolase</keyword>
<proteinExistence type="predicted"/>
<dbReference type="GO" id="GO:0008408">
    <property type="term" value="F:3'-5' exonuclease activity"/>
    <property type="evidence" value="ECO:0007669"/>
    <property type="project" value="TreeGrafter"/>
</dbReference>
<dbReference type="SMART" id="SM00479">
    <property type="entry name" value="EXOIII"/>
    <property type="match status" value="1"/>
</dbReference>
<evidence type="ECO:0000256" key="5">
    <source>
        <dbReference type="ARBA" id="ARBA00022695"/>
    </source>
</evidence>
<keyword evidence="13 17" id="KW-0464">Manganese</keyword>
<dbReference type="EMBL" id="UFRQ01000003">
    <property type="protein sequence ID" value="SUT90943.1"/>
    <property type="molecule type" value="Genomic_DNA"/>
</dbReference>
<organism evidence="20 21">
    <name type="scientific">[Actinobacillus] rossii</name>
    <dbReference type="NCBI Taxonomy" id="123820"/>
    <lineage>
        <taxon>Bacteria</taxon>
        <taxon>Pseudomonadati</taxon>
        <taxon>Pseudomonadota</taxon>
        <taxon>Gammaproteobacteria</taxon>
        <taxon>Pasteurellales</taxon>
        <taxon>Pasteurellaceae</taxon>
    </lineage>
</organism>
<dbReference type="InterPro" id="IPR012337">
    <property type="entry name" value="RNaseH-like_sf"/>
</dbReference>
<dbReference type="GO" id="GO:0003887">
    <property type="term" value="F:DNA-directed DNA polymerase activity"/>
    <property type="evidence" value="ECO:0007669"/>
    <property type="project" value="UniProtKB-KW"/>
</dbReference>
<evidence type="ECO:0000256" key="4">
    <source>
        <dbReference type="ARBA" id="ARBA00022679"/>
    </source>
</evidence>
<evidence type="ECO:0000256" key="10">
    <source>
        <dbReference type="ARBA" id="ARBA00022839"/>
    </source>
</evidence>
<dbReference type="NCBIfam" id="TIGR00573">
    <property type="entry name" value="dnaq"/>
    <property type="match status" value="1"/>
</dbReference>
<evidence type="ECO:0000256" key="3">
    <source>
        <dbReference type="ARBA" id="ARBA00020352"/>
    </source>
</evidence>
<feature type="binding site" evidence="17">
    <location>
        <position position="171"/>
    </location>
    <ligand>
        <name>a divalent metal cation</name>
        <dbReference type="ChEBI" id="CHEBI:60240"/>
        <label>1</label>
        <note>catalytic</note>
    </ligand>
</feature>
<keyword evidence="10 18" id="KW-0269">Exonuclease</keyword>
<evidence type="ECO:0000256" key="7">
    <source>
        <dbReference type="ARBA" id="ARBA00022722"/>
    </source>
</evidence>
<evidence type="ECO:0000313" key="20">
    <source>
        <dbReference type="EMBL" id="SUT90943.1"/>
    </source>
</evidence>
<evidence type="ECO:0000256" key="18">
    <source>
        <dbReference type="RuleBase" id="RU364087"/>
    </source>
</evidence>
<accession>A0A380TTT5</accession>
<dbReference type="AlphaFoldDB" id="A0A380TTT5"/>
<feature type="binding site" evidence="16">
    <location>
        <position position="171"/>
    </location>
    <ligand>
        <name>substrate</name>
    </ligand>
</feature>
<evidence type="ECO:0000256" key="8">
    <source>
        <dbReference type="ARBA" id="ARBA00022723"/>
    </source>
</evidence>
<evidence type="ECO:0000256" key="2">
    <source>
        <dbReference type="ARBA" id="ARBA00012417"/>
    </source>
</evidence>
<keyword evidence="11 17" id="KW-0460">Magnesium</keyword>